<proteinExistence type="predicted"/>
<reference evidence="2" key="1">
    <citation type="journal article" date="2019" name="Int. J. Syst. Evol. Microbiol.">
        <title>The Global Catalogue of Microorganisms (GCM) 10K type strain sequencing project: providing services to taxonomists for standard genome sequencing and annotation.</title>
        <authorList>
            <consortium name="The Broad Institute Genomics Platform"/>
            <consortium name="The Broad Institute Genome Sequencing Center for Infectious Disease"/>
            <person name="Wu L."/>
            <person name="Ma J."/>
        </authorList>
    </citation>
    <scope>NUCLEOTIDE SEQUENCE [LARGE SCALE GENOMIC DNA]</scope>
    <source>
        <strain evidence="2">JCM 17705</strain>
    </source>
</reference>
<accession>A0ABP8HDD6</accession>
<dbReference type="RefSeq" id="WP_345213693.1">
    <property type="nucleotide sequence ID" value="NZ_BAABFT010000019.1"/>
</dbReference>
<keyword evidence="2" id="KW-1185">Reference proteome</keyword>
<sequence length="138" mass="15596">MLLDRKKFSGFGDIDHDLMQSSEKELLHKCMVAEQSISDGDFSLDEALEAYALSKEQYDSYIAKKSKTSIFLSLSGNTETYASIHTSFAVSHVINIYFEMLNSSFDEQLHFLLKDRIGRIKSELEGISSDVKKLKAKA</sequence>
<gene>
    <name evidence="1" type="ORF">GCM10023149_47460</name>
</gene>
<dbReference type="EMBL" id="BAABFT010000019">
    <property type="protein sequence ID" value="GAA4337807.1"/>
    <property type="molecule type" value="Genomic_DNA"/>
</dbReference>
<evidence type="ECO:0000313" key="2">
    <source>
        <dbReference type="Proteomes" id="UP001500582"/>
    </source>
</evidence>
<organism evidence="1 2">
    <name type="scientific">Mucilaginibacter gynuensis</name>
    <dbReference type="NCBI Taxonomy" id="1302236"/>
    <lineage>
        <taxon>Bacteria</taxon>
        <taxon>Pseudomonadati</taxon>
        <taxon>Bacteroidota</taxon>
        <taxon>Sphingobacteriia</taxon>
        <taxon>Sphingobacteriales</taxon>
        <taxon>Sphingobacteriaceae</taxon>
        <taxon>Mucilaginibacter</taxon>
    </lineage>
</organism>
<dbReference type="Proteomes" id="UP001500582">
    <property type="component" value="Unassembled WGS sequence"/>
</dbReference>
<comment type="caution">
    <text evidence="1">The sequence shown here is derived from an EMBL/GenBank/DDBJ whole genome shotgun (WGS) entry which is preliminary data.</text>
</comment>
<name>A0ABP8HDD6_9SPHI</name>
<protein>
    <submittedName>
        <fullName evidence="1">Uncharacterized protein</fullName>
    </submittedName>
</protein>
<evidence type="ECO:0000313" key="1">
    <source>
        <dbReference type="EMBL" id="GAA4337807.1"/>
    </source>
</evidence>